<feature type="signal peptide" evidence="1">
    <location>
        <begin position="1"/>
        <end position="22"/>
    </location>
</feature>
<name>A0A3P1B430_9FLAO</name>
<dbReference type="InterPro" id="IPR019847">
    <property type="entry name" value="Gliding_motility_assoc_GldN"/>
</dbReference>
<evidence type="ECO:0000313" key="3">
    <source>
        <dbReference type="Proteomes" id="UP000268372"/>
    </source>
</evidence>
<feature type="chain" id="PRO_5017989154" evidence="1">
    <location>
        <begin position="23"/>
        <end position="294"/>
    </location>
</feature>
<dbReference type="AlphaFoldDB" id="A0A3P1B430"/>
<dbReference type="NCBIfam" id="TIGR03523">
    <property type="entry name" value="GldN"/>
    <property type="match status" value="1"/>
</dbReference>
<dbReference type="OrthoDB" id="1141916at2"/>
<sequence length="294" mass="34558">MKNIKNLFFAVSAFIVTGVSFAQNNILNARTAAEIGDESIEQIYAKADGPMAYEYVNDRDAIFQKKVWEVLPLDQRQNLVYYFPLEETIDRKPLWNVLKDAVMTKKITEVYDDDTFKRKLDLKELESKFVRTDTAEAGKEQYMLEGTIDRQYIYDVVIRPTDVKEYRIMGMWFLDRNAGELKYRLLGLAPVVTDLATKGTEFEQAVPLFWIFFPDAREILYNTYAFNEKNSALQTNYDFLFNARKFAGTIYKTDNVYGDRNISEYVRENAMMQLLEAERIKESIRDFEDDLWNY</sequence>
<protein>
    <submittedName>
        <fullName evidence="2">Gliding motility protein GldN</fullName>
    </submittedName>
</protein>
<gene>
    <name evidence="2" type="primary">gldN</name>
    <name evidence="2" type="ORF">EG242_05775</name>
</gene>
<evidence type="ECO:0000313" key="2">
    <source>
        <dbReference type="EMBL" id="RRA95363.1"/>
    </source>
</evidence>
<keyword evidence="1" id="KW-0732">Signal</keyword>
<reference evidence="2 3" key="1">
    <citation type="submission" date="2018-11" db="EMBL/GenBank/DDBJ databases">
        <title>Flavobacterium sp. nov., YIM 102796 draft genome.</title>
        <authorList>
            <person name="Li G."/>
            <person name="Jiang Y."/>
        </authorList>
    </citation>
    <scope>NUCLEOTIDE SEQUENCE [LARGE SCALE GENOMIC DNA]</scope>
    <source>
        <strain evidence="2 3">YIM 102796</strain>
    </source>
</reference>
<proteinExistence type="predicted"/>
<dbReference type="Proteomes" id="UP000268372">
    <property type="component" value="Unassembled WGS sequence"/>
</dbReference>
<organism evidence="2 3">
    <name type="scientific">Paenimyroides viscosum</name>
    <dbReference type="NCBI Taxonomy" id="2488729"/>
    <lineage>
        <taxon>Bacteria</taxon>
        <taxon>Pseudomonadati</taxon>
        <taxon>Bacteroidota</taxon>
        <taxon>Flavobacteriia</taxon>
        <taxon>Flavobacteriales</taxon>
        <taxon>Flavobacteriaceae</taxon>
        <taxon>Paenimyroides</taxon>
    </lineage>
</organism>
<evidence type="ECO:0000256" key="1">
    <source>
        <dbReference type="SAM" id="SignalP"/>
    </source>
</evidence>
<accession>A0A3P1B430</accession>
<dbReference type="EMBL" id="RQTJ01000009">
    <property type="protein sequence ID" value="RRA95363.1"/>
    <property type="molecule type" value="Genomic_DNA"/>
</dbReference>
<dbReference type="Pfam" id="PF19841">
    <property type="entry name" value="GldN"/>
    <property type="match status" value="1"/>
</dbReference>
<comment type="caution">
    <text evidence="2">The sequence shown here is derived from an EMBL/GenBank/DDBJ whole genome shotgun (WGS) entry which is preliminary data.</text>
</comment>
<keyword evidence="3" id="KW-1185">Reference proteome</keyword>
<dbReference type="RefSeq" id="WP_124898951.1">
    <property type="nucleotide sequence ID" value="NZ_RQTJ01000009.1"/>
</dbReference>